<protein>
    <submittedName>
        <fullName evidence="1">Uncharacterized protein</fullName>
    </submittedName>
</protein>
<sequence>VLKQKSEFKPREKVDITFLVTDQQDNPVEGNFSLAVSDRDRVNNAADFQSGIITNLLLASDLTGRIEKPEYYFDENNQDAVGALDYLLMTQGWRRFIWNDVVNENLLEIQYPIQTGIGVHGRITKELFDRPLKDLPVTLTVVSEFNDVFVTRTNNRGRYSFDLPDYEDTIQVEITARRKNGRKNLVIYIDDNDLPETEQIYSSYSRDMTVRGTNRFKPPPPEEIDTMQAVTEGIYRTPDYVLEVTDDMRTYGSVLDMIQGRIPGVQVLAIM</sequence>
<evidence type="ECO:0000313" key="1">
    <source>
        <dbReference type="EMBL" id="GAG92288.1"/>
    </source>
</evidence>
<organism evidence="1">
    <name type="scientific">marine sediment metagenome</name>
    <dbReference type="NCBI Taxonomy" id="412755"/>
    <lineage>
        <taxon>unclassified sequences</taxon>
        <taxon>metagenomes</taxon>
        <taxon>ecological metagenomes</taxon>
    </lineage>
</organism>
<proteinExistence type="predicted"/>
<reference evidence="1" key="1">
    <citation type="journal article" date="2014" name="Front. Microbiol.">
        <title>High frequency of phylogenetically diverse reductive dehalogenase-homologous genes in deep subseafloor sedimentary metagenomes.</title>
        <authorList>
            <person name="Kawai M."/>
            <person name="Futagami T."/>
            <person name="Toyoda A."/>
            <person name="Takaki Y."/>
            <person name="Nishi S."/>
            <person name="Hori S."/>
            <person name="Arai W."/>
            <person name="Tsubouchi T."/>
            <person name="Morono Y."/>
            <person name="Uchiyama I."/>
            <person name="Ito T."/>
            <person name="Fujiyama A."/>
            <person name="Inagaki F."/>
            <person name="Takami H."/>
        </authorList>
    </citation>
    <scope>NUCLEOTIDE SEQUENCE</scope>
    <source>
        <strain evidence="1">Expedition CK06-06</strain>
    </source>
</reference>
<dbReference type="InterPro" id="IPR008969">
    <property type="entry name" value="CarboxyPept-like_regulatory"/>
</dbReference>
<name>X1C7B9_9ZZZZ</name>
<accession>X1C7B9</accession>
<dbReference type="SUPFAM" id="SSF49464">
    <property type="entry name" value="Carboxypeptidase regulatory domain-like"/>
    <property type="match status" value="1"/>
</dbReference>
<feature type="non-terminal residue" evidence="1">
    <location>
        <position position="271"/>
    </location>
</feature>
<comment type="caution">
    <text evidence="1">The sequence shown here is derived from an EMBL/GenBank/DDBJ whole genome shotgun (WGS) entry which is preliminary data.</text>
</comment>
<dbReference type="EMBL" id="BART01028700">
    <property type="protein sequence ID" value="GAG92288.1"/>
    <property type="molecule type" value="Genomic_DNA"/>
</dbReference>
<dbReference type="AlphaFoldDB" id="X1C7B9"/>
<gene>
    <name evidence="1" type="ORF">S01H4_50533</name>
</gene>
<feature type="non-terminal residue" evidence="1">
    <location>
        <position position="1"/>
    </location>
</feature>